<comment type="similarity">
    <text evidence="1 2">Belongs to the DegT/DnrJ/EryC1 family.</text>
</comment>
<dbReference type="GO" id="GO:0008483">
    <property type="term" value="F:transaminase activity"/>
    <property type="evidence" value="ECO:0007669"/>
    <property type="project" value="UniProtKB-KW"/>
</dbReference>
<dbReference type="RefSeq" id="WP_379839025.1">
    <property type="nucleotide sequence ID" value="NZ_JBHRYQ010000001.1"/>
</dbReference>
<dbReference type="PANTHER" id="PTHR30244:SF34">
    <property type="entry name" value="DTDP-4-AMINO-4,6-DIDEOXYGALACTOSE TRANSAMINASE"/>
    <property type="match status" value="1"/>
</dbReference>
<dbReference type="InterPro" id="IPR015421">
    <property type="entry name" value="PyrdxlP-dep_Trfase_major"/>
</dbReference>
<dbReference type="Pfam" id="PF01041">
    <property type="entry name" value="DegT_DnrJ_EryC1"/>
    <property type="match status" value="1"/>
</dbReference>
<gene>
    <name evidence="3" type="ORF">ACFOOI_15975</name>
</gene>
<keyword evidence="2" id="KW-0663">Pyridoxal phosphate</keyword>
<evidence type="ECO:0000256" key="1">
    <source>
        <dbReference type="ARBA" id="ARBA00037999"/>
    </source>
</evidence>
<comment type="caution">
    <text evidence="3">The sequence shown here is derived from an EMBL/GenBank/DDBJ whole genome shotgun (WGS) entry which is preliminary data.</text>
</comment>
<dbReference type="InterPro" id="IPR000653">
    <property type="entry name" value="DegT/StrS_aminotransferase"/>
</dbReference>
<dbReference type="PIRSF" id="PIRSF000390">
    <property type="entry name" value="PLP_StrS"/>
    <property type="match status" value="1"/>
</dbReference>
<name>A0ABV7YYA5_9BACT</name>
<dbReference type="SUPFAM" id="SSF53383">
    <property type="entry name" value="PLP-dependent transferases"/>
    <property type="match status" value="1"/>
</dbReference>
<protein>
    <submittedName>
        <fullName evidence="3">DegT/DnrJ/EryC1/StrS family aminotransferase</fullName>
    </submittedName>
</protein>
<sequence length="387" mass="43731">MSLEMAVKETPMNELPIMAPNEGIVLFYPNIPKNAATAVAEVLNTRWIGQGPKVEEFERQFEEKFSNPCKALAVGSGTDALHLAYILAGLEEGDEVIAPVFTCTATNIPFLYMGVKIVFADVDDNLNINVEHVRSLITSKTKAIVCVHYGGLPCDMQELWDLGKEHDIKIIEDAAHALGATYKGQIISSQSDFTMFSFQAIKHLTTGDGGMLVIKDPELVEKGKRIRWFGIDRSSKQKGIWENDITEIGYKYQMTDIAASIGLAGISEFDDHLAHRQNIYKLYVKCLEGVEGIRVIGKEYHDREHAAWLLTAEVDRREDLMLHLRKNGIESGQVHYRNDRYTIFGGREVGKFPKMDYIEERYIVLPLHAKVTEEHVRYIADIIKKGW</sequence>
<keyword evidence="3" id="KW-0032">Aminotransferase</keyword>
<dbReference type="Gene3D" id="3.90.1150.10">
    <property type="entry name" value="Aspartate Aminotransferase, domain 1"/>
    <property type="match status" value="1"/>
</dbReference>
<dbReference type="EMBL" id="JBHRYQ010000001">
    <property type="protein sequence ID" value="MFC3812159.1"/>
    <property type="molecule type" value="Genomic_DNA"/>
</dbReference>
<keyword evidence="4" id="KW-1185">Reference proteome</keyword>
<dbReference type="CDD" id="cd00616">
    <property type="entry name" value="AHBA_syn"/>
    <property type="match status" value="1"/>
</dbReference>
<dbReference type="Proteomes" id="UP001595616">
    <property type="component" value="Unassembled WGS sequence"/>
</dbReference>
<dbReference type="InterPro" id="IPR015424">
    <property type="entry name" value="PyrdxlP-dep_Trfase"/>
</dbReference>
<proteinExistence type="inferred from homology"/>
<dbReference type="InterPro" id="IPR015422">
    <property type="entry name" value="PyrdxlP-dep_Trfase_small"/>
</dbReference>
<evidence type="ECO:0000313" key="4">
    <source>
        <dbReference type="Proteomes" id="UP001595616"/>
    </source>
</evidence>
<keyword evidence="3" id="KW-0808">Transferase</keyword>
<evidence type="ECO:0000313" key="3">
    <source>
        <dbReference type="EMBL" id="MFC3812159.1"/>
    </source>
</evidence>
<reference evidence="4" key="1">
    <citation type="journal article" date="2019" name="Int. J. Syst. Evol. Microbiol.">
        <title>The Global Catalogue of Microorganisms (GCM) 10K type strain sequencing project: providing services to taxonomists for standard genome sequencing and annotation.</title>
        <authorList>
            <consortium name="The Broad Institute Genomics Platform"/>
            <consortium name="The Broad Institute Genome Sequencing Center for Infectious Disease"/>
            <person name="Wu L."/>
            <person name="Ma J."/>
        </authorList>
    </citation>
    <scope>NUCLEOTIDE SEQUENCE [LARGE SCALE GENOMIC DNA]</scope>
    <source>
        <strain evidence="4">CECT 7956</strain>
    </source>
</reference>
<evidence type="ECO:0000256" key="2">
    <source>
        <dbReference type="RuleBase" id="RU004508"/>
    </source>
</evidence>
<dbReference type="Gene3D" id="3.40.640.10">
    <property type="entry name" value="Type I PLP-dependent aspartate aminotransferase-like (Major domain)"/>
    <property type="match status" value="1"/>
</dbReference>
<dbReference type="PANTHER" id="PTHR30244">
    <property type="entry name" value="TRANSAMINASE"/>
    <property type="match status" value="1"/>
</dbReference>
<accession>A0ABV7YYA5</accession>
<organism evidence="3 4">
    <name type="scientific">Lacihabitans lacunae</name>
    <dbReference type="NCBI Taxonomy" id="1028214"/>
    <lineage>
        <taxon>Bacteria</taxon>
        <taxon>Pseudomonadati</taxon>
        <taxon>Bacteroidota</taxon>
        <taxon>Cytophagia</taxon>
        <taxon>Cytophagales</taxon>
        <taxon>Leadbetterellaceae</taxon>
        <taxon>Lacihabitans</taxon>
    </lineage>
</organism>